<dbReference type="InterPro" id="IPR011990">
    <property type="entry name" value="TPR-like_helical_dom_sf"/>
</dbReference>
<dbReference type="PANTHER" id="PTHR44835">
    <property type="entry name" value="UDP-N-ACETYLGLUCOSAMINE--PEPTIDE N-ACETYLGLUCOSAMINYLTRANSFERASE SPINDLY-RELATED"/>
    <property type="match status" value="1"/>
</dbReference>
<proteinExistence type="inferred from homology"/>
<dbReference type="SMART" id="SM00028">
    <property type="entry name" value="TPR"/>
    <property type="match status" value="12"/>
</dbReference>
<dbReference type="Pfam" id="PF13844">
    <property type="entry name" value="Glyco_transf_41"/>
    <property type="match status" value="2"/>
</dbReference>
<dbReference type="Gene3D" id="3.40.50.2000">
    <property type="entry name" value="Glycogen Phosphorylase B"/>
    <property type="match status" value="1"/>
</dbReference>
<evidence type="ECO:0000256" key="4">
    <source>
        <dbReference type="ARBA" id="ARBA00022676"/>
    </source>
</evidence>
<protein>
    <recommendedName>
        <fullName evidence="3">protein O-GlcNAc transferase</fullName>
        <ecNumber evidence="3">2.4.1.255</ecNumber>
    </recommendedName>
</protein>
<dbReference type="PROSITE" id="PS50293">
    <property type="entry name" value="TPR_REGION"/>
    <property type="match status" value="1"/>
</dbReference>
<dbReference type="InterPro" id="IPR019734">
    <property type="entry name" value="TPR_rpt"/>
</dbReference>
<dbReference type="PANTHER" id="PTHR44835:SF1">
    <property type="entry name" value="PROTEIN O-GLCNAC TRANSFERASE"/>
    <property type="match status" value="1"/>
</dbReference>
<evidence type="ECO:0000313" key="11">
    <source>
        <dbReference type="Proteomes" id="UP000218437"/>
    </source>
</evidence>
<feature type="repeat" description="TPR" evidence="8">
    <location>
        <begin position="186"/>
        <end position="219"/>
    </location>
</feature>
<comment type="similarity">
    <text evidence="2">Belongs to the glycosyltransferase 41 family. O-GlcNAc transferase subfamily.</text>
</comment>
<dbReference type="AlphaFoldDB" id="A0A290WVX5"/>
<dbReference type="Pfam" id="PF14559">
    <property type="entry name" value="TPR_19"/>
    <property type="match status" value="1"/>
</dbReference>
<evidence type="ECO:0000256" key="8">
    <source>
        <dbReference type="PROSITE-ProRule" id="PRU00339"/>
    </source>
</evidence>
<keyword evidence="11" id="KW-1185">Reference proteome</keyword>
<dbReference type="Gene3D" id="3.40.50.11380">
    <property type="match status" value="1"/>
</dbReference>
<feature type="domain" description="O-GlcNAc transferase C-terminal" evidence="9">
    <location>
        <begin position="461"/>
        <end position="657"/>
    </location>
</feature>
<feature type="repeat" description="TPR" evidence="8">
    <location>
        <begin position="84"/>
        <end position="117"/>
    </location>
</feature>
<dbReference type="KEGG" id="jsv:CNX70_13260"/>
<dbReference type="Pfam" id="PF13181">
    <property type="entry name" value="TPR_8"/>
    <property type="match status" value="1"/>
</dbReference>
<accession>A0A290WVX5</accession>
<comment type="pathway">
    <text evidence="1">Protein modification; protein glycosylation.</text>
</comment>
<dbReference type="SUPFAM" id="SSF48452">
    <property type="entry name" value="TPR-like"/>
    <property type="match status" value="2"/>
</dbReference>
<feature type="repeat" description="TPR" evidence="8">
    <location>
        <begin position="118"/>
        <end position="151"/>
    </location>
</feature>
<feature type="repeat" description="TPR" evidence="8">
    <location>
        <begin position="322"/>
        <end position="355"/>
    </location>
</feature>
<dbReference type="EMBL" id="CP023422">
    <property type="protein sequence ID" value="ATD61023.1"/>
    <property type="molecule type" value="Genomic_DNA"/>
</dbReference>
<keyword evidence="4" id="KW-0328">Glycosyltransferase</keyword>
<feature type="repeat" description="TPR" evidence="8">
    <location>
        <begin position="152"/>
        <end position="185"/>
    </location>
</feature>
<feature type="repeat" description="TPR" evidence="8">
    <location>
        <begin position="390"/>
        <end position="423"/>
    </location>
</feature>
<keyword evidence="7 8" id="KW-0802">TPR repeat</keyword>
<evidence type="ECO:0000259" key="9">
    <source>
        <dbReference type="Pfam" id="PF13844"/>
    </source>
</evidence>
<organism evidence="10 11">
    <name type="scientific">Janthinobacterium svalbardensis</name>
    <dbReference type="NCBI Taxonomy" id="368607"/>
    <lineage>
        <taxon>Bacteria</taxon>
        <taxon>Pseudomonadati</taxon>
        <taxon>Pseudomonadota</taxon>
        <taxon>Betaproteobacteria</taxon>
        <taxon>Burkholderiales</taxon>
        <taxon>Oxalobacteraceae</taxon>
        <taxon>Janthinobacterium</taxon>
    </lineage>
</organism>
<dbReference type="InterPro" id="IPR051939">
    <property type="entry name" value="Glycosyltr_41/O-GlcNAc_trsf"/>
</dbReference>
<evidence type="ECO:0000256" key="5">
    <source>
        <dbReference type="ARBA" id="ARBA00022679"/>
    </source>
</evidence>
<dbReference type="Pfam" id="PF13431">
    <property type="entry name" value="TPR_17"/>
    <property type="match status" value="1"/>
</dbReference>
<dbReference type="Proteomes" id="UP000218437">
    <property type="component" value="Chromosome"/>
</dbReference>
<dbReference type="InterPro" id="IPR029489">
    <property type="entry name" value="OGT/SEC/SPY_C"/>
</dbReference>
<dbReference type="GO" id="GO:0097363">
    <property type="term" value="F:protein O-acetylglucosaminyltransferase activity"/>
    <property type="evidence" value="ECO:0007669"/>
    <property type="project" value="UniProtKB-EC"/>
</dbReference>
<feature type="repeat" description="TPR" evidence="8">
    <location>
        <begin position="424"/>
        <end position="457"/>
    </location>
</feature>
<evidence type="ECO:0000256" key="3">
    <source>
        <dbReference type="ARBA" id="ARBA00011970"/>
    </source>
</evidence>
<feature type="domain" description="O-GlcNAc transferase C-terminal" evidence="9">
    <location>
        <begin position="678"/>
        <end position="839"/>
    </location>
</feature>
<dbReference type="Gene3D" id="1.25.40.10">
    <property type="entry name" value="Tetratricopeptide repeat domain"/>
    <property type="match status" value="2"/>
</dbReference>
<keyword evidence="6" id="KW-0677">Repeat</keyword>
<evidence type="ECO:0000256" key="7">
    <source>
        <dbReference type="ARBA" id="ARBA00022803"/>
    </source>
</evidence>
<dbReference type="EC" id="2.4.1.255" evidence="3"/>
<dbReference type="Pfam" id="PF13432">
    <property type="entry name" value="TPR_16"/>
    <property type="match status" value="3"/>
</dbReference>
<evidence type="ECO:0000313" key="10">
    <source>
        <dbReference type="EMBL" id="ATD61023.1"/>
    </source>
</evidence>
<name>A0A290WVX5_9BURK</name>
<reference evidence="10 11" key="1">
    <citation type="submission" date="2017-09" db="EMBL/GenBank/DDBJ databases">
        <title>Complete genome sequence of Janthinobacterium svalbardensis PAMC 27463.</title>
        <authorList>
            <person name="Cho Y.-J."/>
            <person name="Cho A."/>
            <person name="Kim O.-S."/>
            <person name="Lee J.-I."/>
        </authorList>
    </citation>
    <scope>NUCLEOTIDE SEQUENCE [LARGE SCALE GENOMIC DNA]</scope>
    <source>
        <strain evidence="10 11">PAMC 27463</strain>
    </source>
</reference>
<evidence type="ECO:0000256" key="1">
    <source>
        <dbReference type="ARBA" id="ARBA00004922"/>
    </source>
</evidence>
<gene>
    <name evidence="10" type="ORF">CNX70_13260</name>
</gene>
<feature type="repeat" description="TPR" evidence="8">
    <location>
        <begin position="356"/>
        <end position="389"/>
    </location>
</feature>
<dbReference type="PROSITE" id="PS50005">
    <property type="entry name" value="TPR"/>
    <property type="match status" value="8"/>
</dbReference>
<sequence length="892" mass="97475">MHATDPATSPPSDVQQPSQQEIDHIVRLYESGEQVQMEEATRAMVDAYPMSALAWSVLGMALRLQGKDALPALQKTVELAPDDAEAHLHLGNAHMDGGHPDLAMPYFMRALELAPTFAEALSRLGDVLQAQGHPKEAGECYGGALDIDPALAMAHRGKGDVLVAQQQFQSAQSSYRQALTLEPGAADIHRKLGDVHVALNRPDAALQSYAAALEMDPENAMAHGGMGNVLFRLDRNAQAAASYRSATALPTANAAHYHGLGRSLHALGATADAESAYRQSIALDASLAAPMLHYADLLRETRRKEPAIAIYQAVLLLEPNNIDALNNLGMALQEDGQLEAALASFRQVALLAPDNPVTHSNIAAALNDMGQREAALESCRRAVKLGPKSTAAHVNLGTCLMEMGRLSEAVNSFETVVKLDPHHRRAYVNISAALTRLGRIDQAIMHCRKALKINPDWDELHSNLLFYLTHSQDIDAAALFAEHVRYAEHFEAPLRASWPQHGNTRDPERRLRIGFVSADLYNHAVAHFITPILEHLALSPRLELVIYANSFHDDHVSRHLHGLASIWRQVEKLTHPELAQVITSDAIDILIDLSGHTGFNRLPTFARKPAPLQLTWIGYPGTTGLQAMDYLLTDRYFSPPGELDDQFTEKLLRLPATAPFLPSPEAPAISPAAAIENGYITFGSFNRAGKLSREVIARWSALLRMVPEAKMLLAAMPNKQASDKLRSWFAREGIDAGRLTFHGYTNMHDYLALHSQVDLCLDTYPYTSGTTGFHALWMGVPTLTMVGSTLPGYVSAAILSHAGLQDFIAYGEEDFLAKGVAHASDPGRLAGMRKEMRERMRNAASGRPDEIAQGLEVALRHMWQRWCAGEMPASFEATSSGIVGEPQKEAQP</sequence>
<evidence type="ECO:0000256" key="6">
    <source>
        <dbReference type="ARBA" id="ARBA00022737"/>
    </source>
</evidence>
<evidence type="ECO:0000256" key="2">
    <source>
        <dbReference type="ARBA" id="ARBA00005386"/>
    </source>
</evidence>
<keyword evidence="5" id="KW-0808">Transferase</keyword>